<keyword evidence="2" id="KW-1185">Reference proteome</keyword>
<protein>
    <submittedName>
        <fullName evidence="1">Uncharacterized protein</fullName>
    </submittedName>
</protein>
<dbReference type="EMBL" id="CP112932">
    <property type="protein sequence ID" value="WPY00359.1"/>
    <property type="molecule type" value="Genomic_DNA"/>
</dbReference>
<sequence length="501" mass="56097">MTDINFTSAKIAALALDTQASTNKTLTDLLNELQTGSILKGTVSEITKDGHAIFTTKIGKFIVENKNDLKGGDRIAVKVLQSDQPQLTCKLVSINNENTNNRAAKLELTLITRQTLNAEPPHVHTYDSAPVNIQKPLSTLKSVQAVVVYKNNSQLNKDSSLYDIFKNLEVGNVIECEVVHNTNLKSPSYHQITGTVTNNDNLSKQLIKTVFGILSIEAPLTLLPIGKELHFAIKTINNIPLNLEHIPIKSDVADFLFKLNHSLPVLEQLKEVILKLTTINPPQPINNNIVDLKATQTTYSENSLLLDTEASSNHKPSMTKDHNRQPYNQQLNDLTVIKDTQQQSLQDIRELFKIINDKNQVKELAIDFEKIKSSLITERVDSDNLPQWCILYLPIIDNDQLKKHKIFFKRTAQLVRFIVSVNAENIGELQLDGLLKIAANNKQKVESFDLIIRFKDLVNKQLQEDIGQIFLYGQGVSGIAGSLNFEAVAELTFPDDLSEPR</sequence>
<evidence type="ECO:0000313" key="1">
    <source>
        <dbReference type="EMBL" id="WPY00359.1"/>
    </source>
</evidence>
<dbReference type="RefSeq" id="WP_323738434.1">
    <property type="nucleotide sequence ID" value="NZ_CP112932.1"/>
</dbReference>
<name>A0ABZ0UWC3_9RICK</name>
<reference evidence="1 2" key="1">
    <citation type="submission" date="2022-10" db="EMBL/GenBank/DDBJ databases">
        <title>Host association and intracellularity evolved multiple times independently in the Rickettsiales.</title>
        <authorList>
            <person name="Castelli M."/>
            <person name="Nardi T."/>
            <person name="Gammuto L."/>
            <person name="Bellinzona G."/>
            <person name="Sabaneyeva E."/>
            <person name="Potekhin A."/>
            <person name="Serra V."/>
            <person name="Petroni G."/>
            <person name="Sassera D."/>
        </authorList>
    </citation>
    <scope>NUCLEOTIDE SEQUENCE [LARGE SCALE GENOMIC DNA]</scope>
    <source>
        <strain evidence="1 2">Kr 154-4</strain>
    </source>
</reference>
<evidence type="ECO:0000313" key="2">
    <source>
        <dbReference type="Proteomes" id="UP001326613"/>
    </source>
</evidence>
<gene>
    <name evidence="1" type="ORF">Trichorick_00232</name>
</gene>
<dbReference type="Proteomes" id="UP001326613">
    <property type="component" value="Chromosome"/>
</dbReference>
<proteinExistence type="predicted"/>
<organism evidence="1 2">
    <name type="scientific">Candidatus Trichorickettsia mobilis</name>
    <dbReference type="NCBI Taxonomy" id="1346319"/>
    <lineage>
        <taxon>Bacteria</taxon>
        <taxon>Pseudomonadati</taxon>
        <taxon>Pseudomonadota</taxon>
        <taxon>Alphaproteobacteria</taxon>
        <taxon>Rickettsiales</taxon>
        <taxon>Rickettsiaceae</taxon>
        <taxon>Rickettsieae</taxon>
        <taxon>Candidatus Trichorickettsia</taxon>
    </lineage>
</organism>
<accession>A0ABZ0UWC3</accession>